<dbReference type="GO" id="GO:0016491">
    <property type="term" value="F:oxidoreductase activity"/>
    <property type="evidence" value="ECO:0007669"/>
    <property type="project" value="UniProtKB-KW"/>
</dbReference>
<dbReference type="Proteomes" id="UP000530514">
    <property type="component" value="Unassembled WGS sequence"/>
</dbReference>
<dbReference type="SUPFAM" id="SSF51735">
    <property type="entry name" value="NAD(P)-binding Rossmann-fold domains"/>
    <property type="match status" value="1"/>
</dbReference>
<evidence type="ECO:0000259" key="4">
    <source>
        <dbReference type="SMART" id="SM00822"/>
    </source>
</evidence>
<dbReference type="PANTHER" id="PTHR43658">
    <property type="entry name" value="SHORT-CHAIN DEHYDROGENASE/REDUCTASE"/>
    <property type="match status" value="1"/>
</dbReference>
<evidence type="ECO:0000256" key="2">
    <source>
        <dbReference type="ARBA" id="ARBA00023002"/>
    </source>
</evidence>
<feature type="domain" description="Ketoreductase" evidence="4">
    <location>
        <begin position="6"/>
        <end position="200"/>
    </location>
</feature>
<organism evidence="5 6">
    <name type="scientific">Thermoactinomyces daqus</name>
    <dbReference type="NCBI Taxonomy" id="1329516"/>
    <lineage>
        <taxon>Bacteria</taxon>
        <taxon>Bacillati</taxon>
        <taxon>Bacillota</taxon>
        <taxon>Bacilli</taxon>
        <taxon>Bacillales</taxon>
        <taxon>Thermoactinomycetaceae</taxon>
        <taxon>Thermoactinomyces</taxon>
    </lineage>
</organism>
<dbReference type="PROSITE" id="PS00061">
    <property type="entry name" value="ADH_SHORT"/>
    <property type="match status" value="1"/>
</dbReference>
<comment type="caution">
    <text evidence="5">The sequence shown here is derived from an EMBL/GenBank/DDBJ whole genome shotgun (WGS) entry which is preliminary data.</text>
</comment>
<protein>
    <submittedName>
        <fullName evidence="5">3-hydroxyacyl-CoA dehydrogenase</fullName>
    </submittedName>
</protein>
<evidence type="ECO:0000313" key="6">
    <source>
        <dbReference type="Proteomes" id="UP000530514"/>
    </source>
</evidence>
<dbReference type="Gene3D" id="3.40.50.720">
    <property type="entry name" value="NAD(P)-binding Rossmann-like Domain"/>
    <property type="match status" value="1"/>
</dbReference>
<keyword evidence="2" id="KW-0560">Oxidoreductase</keyword>
<dbReference type="PRINTS" id="PR00080">
    <property type="entry name" value="SDRFAMILY"/>
</dbReference>
<dbReference type="InterPro" id="IPR002347">
    <property type="entry name" value="SDR_fam"/>
</dbReference>
<dbReference type="PANTHER" id="PTHR43658:SF8">
    <property type="entry name" value="17-BETA-HYDROXYSTEROID DEHYDROGENASE 14-RELATED"/>
    <property type="match status" value="1"/>
</dbReference>
<proteinExistence type="inferred from homology"/>
<dbReference type="AlphaFoldDB" id="A0A7W1X7F7"/>
<dbReference type="CDD" id="cd05371">
    <property type="entry name" value="HSD10-like_SDR_c"/>
    <property type="match status" value="1"/>
</dbReference>
<comment type="similarity">
    <text evidence="1 3">Belongs to the short-chain dehydrogenases/reductases (SDR) family.</text>
</comment>
<name>A0A7W1X7F7_9BACL</name>
<dbReference type="SMART" id="SM00822">
    <property type="entry name" value="PKS_KR"/>
    <property type="match status" value="1"/>
</dbReference>
<reference evidence="5 6" key="1">
    <citation type="submission" date="2020-07" db="EMBL/GenBank/DDBJ databases">
        <authorList>
            <person name="Feng H."/>
        </authorList>
    </citation>
    <scope>NUCLEOTIDE SEQUENCE [LARGE SCALE GENOMIC DNA]</scope>
    <source>
        <strain evidence="6">s-11</strain>
    </source>
</reference>
<evidence type="ECO:0000313" key="5">
    <source>
        <dbReference type="EMBL" id="MBA4541487.1"/>
    </source>
</evidence>
<evidence type="ECO:0000256" key="3">
    <source>
        <dbReference type="RuleBase" id="RU000363"/>
    </source>
</evidence>
<dbReference type="Pfam" id="PF00106">
    <property type="entry name" value="adh_short"/>
    <property type="match status" value="1"/>
</dbReference>
<evidence type="ECO:0000256" key="1">
    <source>
        <dbReference type="ARBA" id="ARBA00006484"/>
    </source>
</evidence>
<keyword evidence="6" id="KW-1185">Reference proteome</keyword>
<dbReference type="InterPro" id="IPR036291">
    <property type="entry name" value="NAD(P)-bd_dom_sf"/>
</dbReference>
<dbReference type="FunFam" id="3.40.50.720:FF:000215">
    <property type="entry name" value="3-hydroxyacyl-CoA dehydrogenase type-2"/>
    <property type="match status" value="1"/>
</dbReference>
<dbReference type="OrthoDB" id="9794138at2"/>
<dbReference type="PRINTS" id="PR00081">
    <property type="entry name" value="GDHRDH"/>
</dbReference>
<dbReference type="InterPro" id="IPR020904">
    <property type="entry name" value="Sc_DH/Rdtase_CS"/>
</dbReference>
<dbReference type="RefSeq" id="WP_033099298.1">
    <property type="nucleotide sequence ID" value="NZ_JACEIP010000001.1"/>
</dbReference>
<dbReference type="InterPro" id="IPR057326">
    <property type="entry name" value="KR_dom"/>
</dbReference>
<accession>A0A7W1X7F7</accession>
<sequence>MKIKDCVALVTGGASGLGEATVRRLVAEGGKAAIVDLAEEKGAKLAAELGDDAFFLTADVADEASVRQVVNRIEERFGKIDIVVNCAGVAVAEKVLGKKGPHALSSFVKTIQVNLIGTFNVIRLAAEKMSANLPNEGGERGVIVNTASVAAFDGQIGQAAYSASKGGIVGMTLPIARELARYGIRVMTIAPGLFDTPLFASLPQEARESLGKMVPFPPRLGLPDEYARLVQSIVENPMLNGETIRLDGAIRMQPK</sequence>
<gene>
    <name evidence="5" type="ORF">H1164_01010</name>
</gene>
<dbReference type="EMBL" id="JACEIP010000001">
    <property type="protein sequence ID" value="MBA4541487.1"/>
    <property type="molecule type" value="Genomic_DNA"/>
</dbReference>